<sequence>MSEHPSVTAIGSLSDPLRMRLYRFIVGRRSAVSREEAAEALDIPVSKAKFHLDRLADEGVLDIEYRRLTGRRGPGAGRPAKLYRRSATEFRVSLPERRYDMMGHILAAAIERTRADSEDLESAIDAAALAAGRAAGAGAHPSDTAPAASSTDDVLARAGSVLTALGYEADVDRDEVLLRNCPFDAIARQHRELACGANRHFVRGVLDGADCSGVEAELEPCPGRCCVVARRHSPQR</sequence>
<evidence type="ECO:0000313" key="2">
    <source>
        <dbReference type="Proteomes" id="UP000664398"/>
    </source>
</evidence>
<dbReference type="Pfam" id="PF12840">
    <property type="entry name" value="HTH_20"/>
    <property type="match status" value="1"/>
</dbReference>
<reference evidence="1" key="1">
    <citation type="submission" date="2021-03" db="EMBL/GenBank/DDBJ databases">
        <title>Leucobacter chromiisoli sp. nov., isolated from chromium-containing soil of chemical plant.</title>
        <authorList>
            <person name="Xu Z."/>
        </authorList>
    </citation>
    <scope>NUCLEOTIDE SEQUENCE</scope>
    <source>
        <strain evidence="1">A2</strain>
    </source>
</reference>
<protein>
    <submittedName>
        <fullName evidence="1">Helix-turn-helix domain-containing protein</fullName>
    </submittedName>
</protein>
<organism evidence="1 2">
    <name type="scientific">Leucobacter ruminantium</name>
    <dbReference type="NCBI Taxonomy" id="1289170"/>
    <lineage>
        <taxon>Bacteria</taxon>
        <taxon>Bacillati</taxon>
        <taxon>Actinomycetota</taxon>
        <taxon>Actinomycetes</taxon>
        <taxon>Micrococcales</taxon>
        <taxon>Microbacteriaceae</taxon>
        <taxon>Leucobacter</taxon>
    </lineage>
</organism>
<dbReference type="CDD" id="cd00090">
    <property type="entry name" value="HTH_ARSR"/>
    <property type="match status" value="1"/>
</dbReference>
<dbReference type="Proteomes" id="UP000664398">
    <property type="component" value="Unassembled WGS sequence"/>
</dbReference>
<keyword evidence="2" id="KW-1185">Reference proteome</keyword>
<dbReference type="InterPro" id="IPR036388">
    <property type="entry name" value="WH-like_DNA-bd_sf"/>
</dbReference>
<accession>A0A939LWX2</accession>
<evidence type="ECO:0000313" key="1">
    <source>
        <dbReference type="EMBL" id="MBO1803897.1"/>
    </source>
</evidence>
<dbReference type="AlphaFoldDB" id="A0A939LWX2"/>
<dbReference type="RefSeq" id="WP_208044377.1">
    <property type="nucleotide sequence ID" value="NZ_JAGDYL010000001.1"/>
</dbReference>
<dbReference type="InterPro" id="IPR036390">
    <property type="entry name" value="WH_DNA-bd_sf"/>
</dbReference>
<dbReference type="Gene3D" id="1.10.10.10">
    <property type="entry name" value="Winged helix-like DNA-binding domain superfamily/Winged helix DNA-binding domain"/>
    <property type="match status" value="1"/>
</dbReference>
<dbReference type="EMBL" id="JAGDYL010000001">
    <property type="protein sequence ID" value="MBO1803897.1"/>
    <property type="molecule type" value="Genomic_DNA"/>
</dbReference>
<name>A0A939LWX2_9MICO</name>
<proteinExistence type="predicted"/>
<gene>
    <name evidence="1" type="ORF">J4H91_00995</name>
</gene>
<comment type="caution">
    <text evidence="1">The sequence shown here is derived from an EMBL/GenBank/DDBJ whole genome shotgun (WGS) entry which is preliminary data.</text>
</comment>
<dbReference type="SUPFAM" id="SSF46785">
    <property type="entry name" value="Winged helix' DNA-binding domain"/>
    <property type="match status" value="1"/>
</dbReference>
<dbReference type="InterPro" id="IPR011991">
    <property type="entry name" value="ArsR-like_HTH"/>
</dbReference>